<organism evidence="1 2">
    <name type="scientific">Prevotella jejuni</name>
    <dbReference type="NCBI Taxonomy" id="1177574"/>
    <lineage>
        <taxon>Bacteria</taxon>
        <taxon>Pseudomonadati</taxon>
        <taxon>Bacteroidota</taxon>
        <taxon>Bacteroidia</taxon>
        <taxon>Bacteroidales</taxon>
        <taxon>Prevotellaceae</taxon>
        <taxon>Prevotella</taxon>
    </lineage>
</organism>
<evidence type="ECO:0000313" key="2">
    <source>
        <dbReference type="Proteomes" id="UP000198427"/>
    </source>
</evidence>
<accession>A0A2K9HJP9</accession>
<dbReference type="GeneID" id="94029931"/>
<dbReference type="EMBL" id="FZNZ01000001">
    <property type="protein sequence ID" value="SNR60024.1"/>
    <property type="molecule type" value="Genomic_DNA"/>
</dbReference>
<proteinExistence type="predicted"/>
<dbReference type="Proteomes" id="UP000198427">
    <property type="component" value="Unassembled WGS sequence"/>
</dbReference>
<dbReference type="AlphaFoldDB" id="A0A2K9HJP9"/>
<dbReference type="OrthoDB" id="1078933at2"/>
<dbReference type="RefSeq" id="WP_089365189.1">
    <property type="nucleotide sequence ID" value="NZ_CAUUKV010000025.1"/>
</dbReference>
<gene>
    <name evidence="1" type="ORF">SAMN06265364_10153</name>
</gene>
<reference evidence="1 2" key="1">
    <citation type="submission" date="2017-06" db="EMBL/GenBank/DDBJ databases">
        <authorList>
            <person name="Varghese N."/>
            <person name="Submissions S."/>
        </authorList>
    </citation>
    <scope>NUCLEOTIDE SEQUENCE [LARGE SCALE GENOMIC DNA]</scope>
    <source>
        <strain evidence="1 2">DSM 26989</strain>
    </source>
</reference>
<name>A0A2K9HJP9_9BACT</name>
<keyword evidence="2" id="KW-1185">Reference proteome</keyword>
<dbReference type="KEGG" id="pje:CRM71_11125"/>
<comment type="caution">
    <text evidence="1">The sequence shown here is derived from an EMBL/GenBank/DDBJ whole genome shotgun (WGS) entry which is preliminary data.</text>
</comment>
<protein>
    <submittedName>
        <fullName evidence="1">Uncharacterized protein</fullName>
    </submittedName>
</protein>
<sequence>MNKYITALLVVLATTGVEAQSYQSVLKIALGDVNIEDLCHQQAFKGVEQDILSVLEAFKQIKEDEEIEPAQNKAVFVADLYDNYPTDFKAKSNNYQKLEQFLPNPSSRSGIKIRAPNRYSLS</sequence>
<evidence type="ECO:0000313" key="1">
    <source>
        <dbReference type="EMBL" id="SNR60024.1"/>
    </source>
</evidence>